<feature type="transmembrane region" description="Helical" evidence="5">
    <location>
        <begin position="68"/>
        <end position="95"/>
    </location>
</feature>
<dbReference type="AlphaFoldDB" id="A0A183EVC6"/>
<evidence type="ECO:0000256" key="1">
    <source>
        <dbReference type="ARBA" id="ARBA00004370"/>
    </source>
</evidence>
<dbReference type="WBParaSite" id="GPUH_0002494701-mRNA-1">
    <property type="protein sequence ID" value="GPUH_0002494701-mRNA-1"/>
    <property type="gene ID" value="GPUH_0002494701"/>
</dbReference>
<dbReference type="GO" id="GO:0016020">
    <property type="term" value="C:membrane"/>
    <property type="evidence" value="ECO:0007669"/>
    <property type="project" value="UniProtKB-SubCell"/>
</dbReference>
<evidence type="ECO:0000313" key="6">
    <source>
        <dbReference type="WBParaSite" id="GPUH_0002494701-mRNA-1"/>
    </source>
</evidence>
<keyword evidence="3 5" id="KW-1133">Transmembrane helix</keyword>
<protein>
    <submittedName>
        <fullName evidence="6">G_PROTEIN_RECEP_F1_2 domain-containing protein</fullName>
    </submittedName>
</protein>
<feature type="transmembrane region" description="Helical" evidence="5">
    <location>
        <begin position="107"/>
        <end position="127"/>
    </location>
</feature>
<accession>A0A183EVC6</accession>
<dbReference type="PANTHER" id="PTHR23360">
    <property type="entry name" value="G-PROTEIN COUPLED RECEPTORS FAMILY 1 PROFILE DOMAIN-CONTAINING PROTEIN-RELATED"/>
    <property type="match status" value="1"/>
</dbReference>
<sequence length="129" mass="14522">LIHFLFSAQVQCVVVAIYSGLAHQIWTLSAFLINLTTVTLYTILGVVIRKDGRISKIFKTSRGSNARLLRSLRVVAACVGLGWLMTMVVNLMTFIPDISDLAMFYTAAYAGIFVNVSIACNWFIYYFRR</sequence>
<dbReference type="SMART" id="SM01381">
    <property type="entry name" value="7TM_GPCR_Srsx"/>
    <property type="match status" value="1"/>
</dbReference>
<dbReference type="InterPro" id="IPR019424">
    <property type="entry name" value="7TM_GPCR_Srsx"/>
</dbReference>
<comment type="subcellular location">
    <subcellularLocation>
        <location evidence="1">Membrane</location>
    </subcellularLocation>
</comment>
<dbReference type="Gene3D" id="1.20.1070.10">
    <property type="entry name" value="Rhodopsin 7-helix transmembrane proteins"/>
    <property type="match status" value="1"/>
</dbReference>
<dbReference type="InterPro" id="IPR047130">
    <property type="entry name" value="7TM_GPCR_Srsx_nematod"/>
</dbReference>
<keyword evidence="4 5" id="KW-0472">Membrane</keyword>
<dbReference type="GO" id="GO:0004930">
    <property type="term" value="F:G protein-coupled receptor activity"/>
    <property type="evidence" value="ECO:0007669"/>
    <property type="project" value="InterPro"/>
</dbReference>
<proteinExistence type="predicted"/>
<feature type="transmembrane region" description="Helical" evidence="5">
    <location>
        <begin position="25"/>
        <end position="48"/>
    </location>
</feature>
<reference evidence="6" key="1">
    <citation type="submission" date="2016-06" db="UniProtKB">
        <authorList>
            <consortium name="WormBaseParasite"/>
        </authorList>
    </citation>
    <scope>IDENTIFICATION</scope>
</reference>
<evidence type="ECO:0000256" key="3">
    <source>
        <dbReference type="ARBA" id="ARBA00022989"/>
    </source>
</evidence>
<dbReference type="Pfam" id="PF10320">
    <property type="entry name" value="7TM_GPCR_Srsx"/>
    <property type="match status" value="1"/>
</dbReference>
<dbReference type="PANTHER" id="PTHR23360:SF5">
    <property type="entry name" value="G-PROTEIN COUPLED RECEPTORS FAMILY 1 PROFILE DOMAIN-CONTAINING PROTEIN"/>
    <property type="match status" value="1"/>
</dbReference>
<evidence type="ECO:0000256" key="5">
    <source>
        <dbReference type="SAM" id="Phobius"/>
    </source>
</evidence>
<organism evidence="6">
    <name type="scientific">Gongylonema pulchrum</name>
    <dbReference type="NCBI Taxonomy" id="637853"/>
    <lineage>
        <taxon>Eukaryota</taxon>
        <taxon>Metazoa</taxon>
        <taxon>Ecdysozoa</taxon>
        <taxon>Nematoda</taxon>
        <taxon>Chromadorea</taxon>
        <taxon>Rhabditida</taxon>
        <taxon>Spirurina</taxon>
        <taxon>Spiruromorpha</taxon>
        <taxon>Spiruroidea</taxon>
        <taxon>Gongylonematidae</taxon>
        <taxon>Gongylonema</taxon>
    </lineage>
</organism>
<name>A0A183EVC6_9BILA</name>
<keyword evidence="2 5" id="KW-0812">Transmembrane</keyword>
<evidence type="ECO:0000256" key="4">
    <source>
        <dbReference type="ARBA" id="ARBA00023136"/>
    </source>
</evidence>
<dbReference type="InterPro" id="IPR000276">
    <property type="entry name" value="GPCR_Rhodpsn"/>
</dbReference>
<evidence type="ECO:0000256" key="2">
    <source>
        <dbReference type="ARBA" id="ARBA00022692"/>
    </source>
</evidence>